<dbReference type="InterPro" id="IPR000477">
    <property type="entry name" value="RT_dom"/>
</dbReference>
<name>A0ABP0P2Z9_9DINO</name>
<evidence type="ECO:0000259" key="5">
    <source>
        <dbReference type="PROSITE" id="PS50879"/>
    </source>
</evidence>
<feature type="compositionally biased region" description="Acidic residues" evidence="3">
    <location>
        <begin position="3366"/>
        <end position="3375"/>
    </location>
</feature>
<sequence length="3946" mass="438058">MSLRAATLPLSGDVIQITGLSDDVSGRVTVYDAQVMGLMLSIDASSVVVARGQLSVKDLCEIKELCSGIACISMGAAHIGGWAVGALDVNHLAISHLRDNGHPNPVLGSVLKDSDICRMHLMNGARRGTLSAGFPCQPFSKQGDSKGMGDSRAAVFMGVARAAWLMQPGLILLECVVEAGMIPEINLTLAQLAEGLGFGIRTIELALEDLWPCRRRRWWAVITSPTWLPTSLRSWPSFSFPKVSDVIPVWPTWPAHEEDQLELNGVELHAFHEPCFGLEDRVLQTSGVAPTFLHSYGSQLSGCPCKCRSQGLSPERLERAGLRGVYVHSQMSGMPRWLHPRELAVLQTVMPDMIFNDDLRASLVMLGQIAAPAQALWLLAQIWCPLLTDLPSPEKALKSYLDELLRRRYHVFPPQAIPDRQLTHVWSDLGSELIASTGVHKVEDFLAAECRALSCTEVSLVDDGARLHGLAVLHSSGQTGAYTIARTEASNLVAPAKLVLVKLISEGMTWQTLLYSGSFLFEAFWRLRLQVEPTKLYDDHDGCWFPDSRVWEDVTLMDVPVLTSAGPLDTGVLYQQPQDDITGPQLQRAIDGLALRPSGPDEFLLSVAHAQVLVQAPLHLPSAVLHRCGQCLVFHGVFHSCGHWAMFSCIRAAGKVEVHYFDGVIHLLDHEMRAVGAWASRLWHLDQVEVIFARTVVQPQPHLSAAVALAHLRQVCSLLSAPTSADLEQWHEWLMAPLQEDASSMEVDVIPAAEGVDLLAMARFADHLMTEATGEVTLMPVLYSVALGHGNEEEATAFLQRQLPLTKSVALLVESAHHWLLLVIHDSMGWIDVDYYDGLPHAHDQVVTSIARWAQELLMARGFVINYVTALTQQQHDHCGVIALAHLAMILRPEEDWTQSALTDLHSLLQDSWEVSHSVWACGPDGSEQRLVQEVADLLISKGVPKERASERALAGISAVGEAAMVKAMRQKHPWAELKQLGSMPSVRFQWVKADELMKQVRARAEENYGVSAATRKRDNRRERAEPQPLQIHPSQLSLIDGSFVDSEGKAMQQIQLADVTSQATGVAFATVAEAGPYLKEGKSLSLSPLALLTTSQIPHDLIGLLPVDHMRYPVLYQGTQEPVLVQGSLIQLGDENVSRHHDSNPPNLDALPTATLRLLIFRDEFEQSGGNWASFCQGPLRQMFQVIPGLTICRGEACGGDCSRHHCPVDQDYESLLTDIWERRWSRTDGGGRVKPEDAGQFSVLARVVKSAAEQVQNLSGQRGFYVEPRQEDGKGPAAGYGVIWLNQHSLRDAEHKRKTVDGAVALVRLGQRWGLRFKDGDMATAFAELRPHETYMKVQVQEIYLMHPLPHGTTRAGLVKCLKSWGWAAKPLQPVRGGPEGAGWHVGSGSPPPSAVLQGAHGDVVVTKVRSVVNTKEAPSILGSFKTKAHLRSQSKTPLPTKVSSNASASKDPWLQQDPWQSFKPTQPRSTGPDITAPAKQKLEEVEKKLRDDMKSVVRKELEDHAACSEDAAMQNSWDADVRLCRLESSLGEIKAQNARYDQWFEHQAQVQIELNGRVEYLAQDLQSQKQQVEALDQAVHKQGNDTQSSFVSLAEDMRKGFAHIESMFATHAQDKRQRKVSESPHKGEKGRGSGGSFARIKIDSTDGPSGSYCGIGSGIRKSSRSSWWPAWRFRLGEAQHPGPVESDEDDLFCIGTSNPSGLHGKEHVFGSLPCGIWGVAKTHLSSAGMGPGLARLKRIGLAHGRHWRLHPGAPVPLRARSSIAGTWAGVMHISDWPGRSVHVPWPEGQYSAGRVALCHHWVGSLGVSGAMIYGWSPGPTWPQARWHTNRLLQSVTEQLVLRRSGCRYVMGDFNHDEDQLEAIQVWKSLGWVEVQTLHLERHCEPIRMTCKGKTKRDMIFVSPELAALFVSATVRDSFSDHSVVWGTFRCQRRCTPHWIWPLPRPIDWKEVDLKSWQTQFAGDDVMQVEGLDGTQSFERWAKSYETSLQGFVTSSSEGLHPSSTGRGRVQKPVLQRPQGPLSRPARHGEERLLSDFAGRGVQLWFRQLRRLQALVQSLRSGNTSGSAQAHRLETWVAICNASGFQKGFRVWWTVRSVKLQGTPALLPTGVPSLQVAEHLFADFRANFRRFETWQLRRQVEISRTQLATHKEQVFQRVRLHQKDYLDSLATVEETSILAISPDGTELHLEQAIGEGLHDCQIWLADGMAEIKLERKEGEAFRVIDADCLLVPDQSIVCQSFCTRVDTIQKVLTDFWSARWRKHAETQEGDWRRILSFGRAYLPCRKLDYEAISLHAWQHVNARYNDRAARGPDGFHGRDLQNAPEGLQKALLAMLTAVELEHIQWPEQLLTGFVACLAKTATASEVAHFRPIIVFSAIYRSWATARARPLLAHLADMATDTQLGFLPGREALQISFLIQGLVELCVGVGSDMQGLVTDIQKAFENIPRLPVFKLAEHIGAPTPIIRAWDHFLQSMTRRFVVRGEIGPPLDSTSGMPEGCAMSCYAMGIIDLCFHFYMHHFAPETLPLSFVDNLGLLSTEVAHLQHGHIVLQEFLHLWKLDMDLRKSWTWSTRTSDKGALEVLGLDVKASAGDLGVQHSYTGARRIDVQRARLASLDDLWVRLRKMGADDRLKYMVLQQAFWPRALHGVSICLLGPAHLASLRTAAVKALAHGAAGASPLIRMSLIAPVKADPGFYQTVRVLTDFRRMAAKQDMVLDLWMQHFQGFDGVLRAGPFSKLLEVLEPLGWRIVMPPYVCNHHGVEIDLLSMPEAQLLSQLEDAWLDWVSGEVCNRRDFAGLMLINWVVVRRAQRHLTGRQQAQVASLQEGAFCTAVQQAKYDNFTAVLCPFCHVPDDLDHRCMRCTQLASIHQKHAAIRARWYDLTVSQRHRLLPNKFPAWSRYQRALGPLECPRFQFEATAQIEGWVDLFTDGSCMCPDMPECGLSTWAIVSSTHAMTISAGIVPGFCHSSDRAELVALLGAMTWARHHDGPTACWTDSAYAAVGFWRLQAWTYDTPYDSNSDLWEVGRRLLQQLCYPFVVRHIPGHREEAECDEVVQAWAAHWNTLADRAAAAAYSCYSEEVRQLWFELVRFQNAELKTLRALQDLHCDVGSEWQRLVQLHKTAIQEVNPKHTQLVEAQETDPGMLAEYRGEYGAAVLTAENAQRAKYIDMKNTNPALRMRAETHLGPRTVVSVHKTSTSTLQRPESMFVELKTFRKDFPDRQVEDSEIVWEQIDGLWTAGVNVMTGKAGYYRRKQEESKTVEKAVTIHEGEAELDDQAASNMFGMAIKQTQPHTECAFNANDLPFFRARWNDAAGNVVFAEKSLPVPVAASQRALVADEGSAAHASSSDPSNLPGPMANVAEVEHADEGDDEDDVPRSSGSDTSADKAIVDSFAKPLMDTRKTLFLCETDTDAAITECLKNAVKKLTTSNQLIKAKMKSLGRRTSSETEWVLSELDNISAEVGDAQKIAQSLLACSGEDTDLVDSMKDMTCWLFSYPLYKRALKGAVISNMKFLDWPALTSSTRTRMQSQLGTDAGADFFWLMINEVTQKLLRAIPTKKVNDADSISPVAGFFEHLHKETDHLEKSDAISSTIKSLFNILHPEQTLPTELMSSVDHLLKTSKSENNHAEDGGLSAVFLNIASGKQLVRNARACAESSTKDLAFLEKATKDFEVVHDLVNKIDMPDEFTSTDAMTAIGSGLSAVDSVVSANSGSDAAKQFLDSAKDTLTKLLPKIGSTIMSNEVNPWLQHIHKCVKDKQFEEQISPLAEINESIVNRLATHSCLKKYASLLISVMHLIKLASSLLEFYRRNQANNVDTEVAVKTMKAIETFLRDHQSQLAKSDNTLSTDELKSLVTTITDQSLDKASQDINVCMSKAAQLFVKAVPLANAHLVIPADIAAMASTKEKVLLVVAPFSKCVRLLELKNIVMMCYHLFVGSLSANTNDD</sequence>
<dbReference type="PROSITE" id="PS50879">
    <property type="entry name" value="RNASE_H_1"/>
    <property type="match status" value="1"/>
</dbReference>
<feature type="compositionally biased region" description="Basic and acidic residues" evidence="3">
    <location>
        <begin position="1615"/>
        <end position="1634"/>
    </location>
</feature>
<evidence type="ECO:0000256" key="2">
    <source>
        <dbReference type="ARBA" id="ARBA00022679"/>
    </source>
</evidence>
<gene>
    <name evidence="6" type="ORF">CCMP2556_LOCUS34499</name>
</gene>
<accession>A0ABP0P2Z9</accession>
<dbReference type="InterPro" id="IPR036397">
    <property type="entry name" value="RNaseH_sf"/>
</dbReference>
<dbReference type="Proteomes" id="UP001642484">
    <property type="component" value="Unassembled WGS sequence"/>
</dbReference>
<feature type="compositionally biased region" description="Polar residues" evidence="3">
    <location>
        <begin position="1996"/>
        <end position="2008"/>
    </location>
</feature>
<dbReference type="Pfam" id="PF00078">
    <property type="entry name" value="RVT_1"/>
    <property type="match status" value="1"/>
</dbReference>
<feature type="compositionally biased region" description="Polar residues" evidence="3">
    <location>
        <begin position="1460"/>
        <end position="1472"/>
    </location>
</feature>
<comment type="caution">
    <text evidence="6">The sequence shown here is derived from an EMBL/GenBank/DDBJ whole genome shotgun (WGS) entry which is preliminary data.</text>
</comment>
<dbReference type="InterPro" id="IPR012337">
    <property type="entry name" value="RNaseH-like_sf"/>
</dbReference>
<dbReference type="InterPro" id="IPR029063">
    <property type="entry name" value="SAM-dependent_MTases_sf"/>
</dbReference>
<feature type="compositionally biased region" description="Polar residues" evidence="3">
    <location>
        <begin position="1436"/>
        <end position="1451"/>
    </location>
</feature>
<keyword evidence="1" id="KW-0489">Methyltransferase</keyword>
<dbReference type="Pfam" id="PF00145">
    <property type="entry name" value="DNA_methylase"/>
    <property type="match status" value="1"/>
</dbReference>
<evidence type="ECO:0000256" key="3">
    <source>
        <dbReference type="SAM" id="MobiDB-lite"/>
    </source>
</evidence>
<reference evidence="6 7" key="1">
    <citation type="submission" date="2024-02" db="EMBL/GenBank/DDBJ databases">
        <authorList>
            <person name="Chen Y."/>
            <person name="Shah S."/>
            <person name="Dougan E. K."/>
            <person name="Thang M."/>
            <person name="Chan C."/>
        </authorList>
    </citation>
    <scope>NUCLEOTIDE SEQUENCE [LARGE SCALE GENOMIC DNA]</scope>
</reference>
<feature type="region of interest" description="Disordered" evidence="3">
    <location>
        <begin position="1996"/>
        <end position="2030"/>
    </location>
</feature>
<dbReference type="SUPFAM" id="SSF53335">
    <property type="entry name" value="S-adenosyl-L-methionine-dependent methyltransferases"/>
    <property type="match status" value="1"/>
</dbReference>
<dbReference type="InterPro" id="IPR002156">
    <property type="entry name" value="RNaseH_domain"/>
</dbReference>
<feature type="region of interest" description="Disordered" evidence="3">
    <location>
        <begin position="1430"/>
        <end position="1483"/>
    </location>
</feature>
<evidence type="ECO:0000313" key="6">
    <source>
        <dbReference type="EMBL" id="CAK9070156.1"/>
    </source>
</evidence>
<organism evidence="6 7">
    <name type="scientific">Durusdinium trenchii</name>
    <dbReference type="NCBI Taxonomy" id="1381693"/>
    <lineage>
        <taxon>Eukaryota</taxon>
        <taxon>Sar</taxon>
        <taxon>Alveolata</taxon>
        <taxon>Dinophyceae</taxon>
        <taxon>Suessiales</taxon>
        <taxon>Symbiodiniaceae</taxon>
        <taxon>Durusdinium</taxon>
    </lineage>
</organism>
<keyword evidence="7" id="KW-1185">Reference proteome</keyword>
<feature type="domain" description="RNase H type-1" evidence="5">
    <location>
        <begin position="2922"/>
        <end position="3076"/>
    </location>
</feature>
<evidence type="ECO:0000256" key="1">
    <source>
        <dbReference type="ARBA" id="ARBA00022603"/>
    </source>
</evidence>
<dbReference type="EMBL" id="CAXAMN010022474">
    <property type="protein sequence ID" value="CAK9070156.1"/>
    <property type="molecule type" value="Genomic_DNA"/>
</dbReference>
<proteinExistence type="predicted"/>
<dbReference type="Pfam" id="PF00075">
    <property type="entry name" value="RNase_H"/>
    <property type="match status" value="1"/>
</dbReference>
<dbReference type="Gene3D" id="3.30.420.10">
    <property type="entry name" value="Ribonuclease H-like superfamily/Ribonuclease H"/>
    <property type="match status" value="1"/>
</dbReference>
<feature type="region of interest" description="Disordered" evidence="3">
    <location>
        <begin position="1614"/>
        <end position="1643"/>
    </location>
</feature>
<evidence type="ECO:0008006" key="8">
    <source>
        <dbReference type="Google" id="ProtNLM"/>
    </source>
</evidence>
<feature type="domain" description="Reverse transcriptase" evidence="4">
    <location>
        <begin position="2340"/>
        <end position="2588"/>
    </location>
</feature>
<dbReference type="InterPro" id="IPR036691">
    <property type="entry name" value="Endo/exonu/phosph_ase_sf"/>
</dbReference>
<evidence type="ECO:0000259" key="4">
    <source>
        <dbReference type="PROSITE" id="PS50878"/>
    </source>
</evidence>
<protein>
    <recommendedName>
        <fullName evidence="8">DNA (cytosine-5-)-methyltransferase</fullName>
    </recommendedName>
</protein>
<keyword evidence="2" id="KW-0808">Transferase</keyword>
<dbReference type="SUPFAM" id="SSF56219">
    <property type="entry name" value="DNase I-like"/>
    <property type="match status" value="1"/>
</dbReference>
<evidence type="ECO:0000313" key="7">
    <source>
        <dbReference type="Proteomes" id="UP001642484"/>
    </source>
</evidence>
<dbReference type="SUPFAM" id="SSF53098">
    <property type="entry name" value="Ribonuclease H-like"/>
    <property type="match status" value="1"/>
</dbReference>
<dbReference type="PROSITE" id="PS50878">
    <property type="entry name" value="RT_POL"/>
    <property type="match status" value="1"/>
</dbReference>
<feature type="region of interest" description="Disordered" evidence="3">
    <location>
        <begin position="3366"/>
        <end position="3387"/>
    </location>
</feature>
<dbReference type="InterPro" id="IPR001525">
    <property type="entry name" value="C5_MeTfrase"/>
</dbReference>
<dbReference type="Gene3D" id="3.40.50.150">
    <property type="entry name" value="Vaccinia Virus protein VP39"/>
    <property type="match status" value="1"/>
</dbReference>